<feature type="region of interest" description="Disordered" evidence="1">
    <location>
        <begin position="701"/>
        <end position="722"/>
    </location>
</feature>
<name>A0A9D3XFA0_9SAUR</name>
<feature type="region of interest" description="Disordered" evidence="1">
    <location>
        <begin position="1"/>
        <end position="22"/>
    </location>
</feature>
<feature type="region of interest" description="Disordered" evidence="1">
    <location>
        <begin position="403"/>
        <end position="530"/>
    </location>
</feature>
<protein>
    <submittedName>
        <fullName evidence="2">Uncharacterized protein</fullName>
    </submittedName>
</protein>
<feature type="compositionally biased region" description="Low complexity" evidence="1">
    <location>
        <begin position="403"/>
        <end position="412"/>
    </location>
</feature>
<organism evidence="2 3">
    <name type="scientific">Mauremys mutica</name>
    <name type="common">yellowpond turtle</name>
    <dbReference type="NCBI Taxonomy" id="74926"/>
    <lineage>
        <taxon>Eukaryota</taxon>
        <taxon>Metazoa</taxon>
        <taxon>Chordata</taxon>
        <taxon>Craniata</taxon>
        <taxon>Vertebrata</taxon>
        <taxon>Euteleostomi</taxon>
        <taxon>Archelosauria</taxon>
        <taxon>Testudinata</taxon>
        <taxon>Testudines</taxon>
        <taxon>Cryptodira</taxon>
        <taxon>Durocryptodira</taxon>
        <taxon>Testudinoidea</taxon>
        <taxon>Geoemydidae</taxon>
        <taxon>Geoemydinae</taxon>
        <taxon>Mauremys</taxon>
    </lineage>
</organism>
<feature type="region of interest" description="Disordered" evidence="1">
    <location>
        <begin position="653"/>
        <end position="687"/>
    </location>
</feature>
<keyword evidence="3" id="KW-1185">Reference proteome</keyword>
<feature type="compositionally biased region" description="Basic and acidic residues" evidence="1">
    <location>
        <begin position="592"/>
        <end position="607"/>
    </location>
</feature>
<feature type="compositionally biased region" description="Low complexity" evidence="1">
    <location>
        <begin position="297"/>
        <end position="308"/>
    </location>
</feature>
<feature type="region of interest" description="Disordered" evidence="1">
    <location>
        <begin position="1217"/>
        <end position="1241"/>
    </location>
</feature>
<evidence type="ECO:0000313" key="2">
    <source>
        <dbReference type="EMBL" id="KAH1180444.1"/>
    </source>
</evidence>
<dbReference type="Proteomes" id="UP000827986">
    <property type="component" value="Unassembled WGS sequence"/>
</dbReference>
<feature type="region of interest" description="Disordered" evidence="1">
    <location>
        <begin position="82"/>
        <end position="110"/>
    </location>
</feature>
<comment type="caution">
    <text evidence="2">The sequence shown here is derived from an EMBL/GenBank/DDBJ whole genome shotgun (WGS) entry which is preliminary data.</text>
</comment>
<dbReference type="EMBL" id="JAHDVG010000470">
    <property type="protein sequence ID" value="KAH1180444.1"/>
    <property type="molecule type" value="Genomic_DNA"/>
</dbReference>
<evidence type="ECO:0000313" key="3">
    <source>
        <dbReference type="Proteomes" id="UP000827986"/>
    </source>
</evidence>
<feature type="compositionally biased region" description="Low complexity" evidence="1">
    <location>
        <begin position="701"/>
        <end position="714"/>
    </location>
</feature>
<evidence type="ECO:0000256" key="1">
    <source>
        <dbReference type="SAM" id="MobiDB-lite"/>
    </source>
</evidence>
<proteinExistence type="predicted"/>
<accession>A0A9D3XFA0</accession>
<feature type="region of interest" description="Disordered" evidence="1">
    <location>
        <begin position="1496"/>
        <end position="1524"/>
    </location>
</feature>
<sequence>MDWLNRANEAGEAGPQAPFRTTRPWKFVPASPCFSLALVVAVTGSELRSFCTKHKHLTQELGGTSAGPGSVTDMELEGGRATLEEEEEDGTKSDLETAEPPSCPETAGARAKDQCDSLLDSIDAQLSQLLGPGAGVAGGRMNGDTSLECSPKASWTAEMEGCCANQDGTSWGEAGPSRKEEYGWRLMHLLGSEQAPETLGDQSDSNSICTEDFAARFREGMVDPLVNSDEEGDVPAGGFPAGDPAEEGRVTGIKARPAGLCPAVEACGAAAEEAARRQHILQRFEEGLEGDSALALSSSVEGPQSPSSRTRRESLESLGGRISRLSRGNTMDTPSSTDTGKASAMGSRAPGLALPERVETSEESVPWPLEGSSRWGQNSWEDSLPFSSPLLVEELGPSQPLRALGAGAGTRAWARESQPVRTAPSPSGRRQTAYGHVWSHSPSHSTPTAAHGSPSLASKGEKSPRLMASPCPDQGLPPEKLGDQGSALQGFGATTQLASSPESAQPPPAVVSDGCVVTQGGVGPGDPEREAPELLQQGSVIPRGLSGRGVTHAAASGGEEGIWWSWELQPGPAEKGAHGLTLCPDPEAGVSESRERQSSLSPARDEVYPGPCKYKHVAGVPVTSFDTVTIDSDLDSVRTETVQLHLRKAIGRRRAPGRSTKGPRCPRRDSLGCLGSSSAVTDEEEEEEEFLWSRGSAAWRSSSPARWSPMPSRAESSWEGTRKEACTEHQDLGAEEERLLQRKSQLHEADLSLSDILGQKKRAVQELESLRGALERSQKEAETLESCLKETRSKADEARADLLLLQYRRDSCLRELPELEKELSVLRQQRSTMHSTQLGAFQAEVSSLAAEREELKARVRHLEGSLSFLERQLSCCKAELFSEQRAARARIEELQECLEEAQNKLEERTAEGTELQEETTRLRLQLRELERKQAAALSGQIRHLRVRETEQELRRSALEQILSEKELELVRLREVVCALTAEKEAQQRAMENLREEHARQLGKMQQEKELEWAQQREELQCLKQQELQEFAESLEQVKARALQDQAASFQKEVENLTRVIEARDEEIRRQRETMQQQKESTQQLVRELKQEAKEMVQSALLQEQRKWEAEKREVLQVQCRTLEEQSQRAHAEALDKERRTVSVLQNKTLEYQQRIQELELHGRSLQQEKQEALEELRTLLQEEKTEALRRLREELEQERARESDRLRVRLQQLEEEQSHLRAEQNEMSSREREAQSQAERAERSLAREIGLACQRLQDLLPERGRGLMAHGSPSPLSASHALQLLHAVTEETQRYLGALQQELEAQNRTVLHFQEEKEWELRRQREQLHLESKEALEALKEQLVQEHLQEMASLQRSQLKEAGDGEQQMLRQQLREKDHELRAIQRSMAHWKDQTTCKLARKFEEELNAALETRFSWDRPRSLRRSVERLDAEIGRLSTDRSEHTHLCPTASAPLGQHGFVSSKLLRQLQGRVRQLRAENALYRGGSLEDLAALRAEPGQTGREKRRLTAALSGPQFHGASCRK</sequence>
<reference evidence="2" key="1">
    <citation type="submission" date="2021-09" db="EMBL/GenBank/DDBJ databases">
        <title>The genome of Mauremys mutica provides insights into the evolution of semi-aquatic lifestyle.</title>
        <authorList>
            <person name="Gong S."/>
            <person name="Gao Y."/>
        </authorList>
    </citation>
    <scope>NUCLEOTIDE SEQUENCE</scope>
    <source>
        <strain evidence="2">MM-2020</strain>
        <tissue evidence="2">Muscle</tissue>
    </source>
</reference>
<feature type="compositionally biased region" description="Polar residues" evidence="1">
    <location>
        <begin position="326"/>
        <end position="340"/>
    </location>
</feature>
<feature type="region of interest" description="Disordered" evidence="1">
    <location>
        <begin position="575"/>
        <end position="608"/>
    </location>
</feature>
<gene>
    <name evidence="2" type="ORF">KIL84_009280</name>
</gene>
<feature type="region of interest" description="Disordered" evidence="1">
    <location>
        <begin position="295"/>
        <end position="374"/>
    </location>
</feature>